<evidence type="ECO:0000256" key="1">
    <source>
        <dbReference type="PROSITE-ProRule" id="PRU00497"/>
    </source>
</evidence>
<keyword evidence="1" id="KW-0193">Cuticle</keyword>
<dbReference type="InterPro" id="IPR000618">
    <property type="entry name" value="Insect_cuticle"/>
</dbReference>
<feature type="chain" id="PRO_5005534928" description="Larval cuticle protein 5" evidence="2">
    <location>
        <begin position="21"/>
        <end position="128"/>
    </location>
</feature>
<dbReference type="EMBL" id="JRES01001550">
    <property type="protein sequence ID" value="KNC22102.1"/>
    <property type="molecule type" value="Genomic_DNA"/>
</dbReference>
<dbReference type="OMA" id="YSQAPTK"/>
<feature type="signal peptide" evidence="2">
    <location>
        <begin position="1"/>
        <end position="20"/>
    </location>
</feature>
<dbReference type="OrthoDB" id="7960097at2759"/>
<evidence type="ECO:0000313" key="4">
    <source>
        <dbReference type="Proteomes" id="UP000037069"/>
    </source>
</evidence>
<reference evidence="3 4" key="1">
    <citation type="journal article" date="2015" name="Nat. Commun.">
        <title>Lucilia cuprina genome unlocks parasitic fly biology to underpin future interventions.</title>
        <authorList>
            <person name="Anstead C.A."/>
            <person name="Korhonen P.K."/>
            <person name="Young N.D."/>
            <person name="Hall R.S."/>
            <person name="Jex A.R."/>
            <person name="Murali S.C."/>
            <person name="Hughes D.S."/>
            <person name="Lee S.F."/>
            <person name="Perry T."/>
            <person name="Stroehlein A.J."/>
            <person name="Ansell B.R."/>
            <person name="Breugelmans B."/>
            <person name="Hofmann A."/>
            <person name="Qu J."/>
            <person name="Dugan S."/>
            <person name="Lee S.L."/>
            <person name="Chao H."/>
            <person name="Dinh H."/>
            <person name="Han Y."/>
            <person name="Doddapaneni H.V."/>
            <person name="Worley K.C."/>
            <person name="Muzny D.M."/>
            <person name="Ioannidis P."/>
            <person name="Waterhouse R.M."/>
            <person name="Zdobnov E.M."/>
            <person name="James P.J."/>
            <person name="Bagnall N.H."/>
            <person name="Kotze A.C."/>
            <person name="Gibbs R.A."/>
            <person name="Richards S."/>
            <person name="Batterham P."/>
            <person name="Gasser R.B."/>
        </authorList>
    </citation>
    <scope>NUCLEOTIDE SEQUENCE [LARGE SCALE GENOMIC DNA]</scope>
    <source>
        <strain evidence="3 4">LS</strain>
        <tissue evidence="3">Full body</tissue>
    </source>
</reference>
<name>A0A0L0BPW7_LUCCU</name>
<protein>
    <recommendedName>
        <fullName evidence="5">Larval cuticle protein 5</fullName>
    </recommendedName>
</protein>
<accession>A0A0L0BPW7</accession>
<keyword evidence="4" id="KW-1185">Reference proteome</keyword>
<dbReference type="PROSITE" id="PS51155">
    <property type="entry name" value="CHIT_BIND_RR_2"/>
    <property type="match status" value="1"/>
</dbReference>
<dbReference type="Pfam" id="PF00379">
    <property type="entry name" value="Chitin_bind_4"/>
    <property type="match status" value="1"/>
</dbReference>
<proteinExistence type="predicted"/>
<sequence>MMSVKLLVCVIMTIISSTLAADTEPSSLLKNVIPTIMQKYYNLAPTQTGYHLVIENPNGSIREEMQMILNPGTPEQETVVMGMYTVYDDKTDTETVTMYTADKNGYRPRITMKRKVRSANLNKSLISR</sequence>
<dbReference type="Proteomes" id="UP000037069">
    <property type="component" value="Unassembled WGS sequence"/>
</dbReference>
<keyword evidence="2" id="KW-0732">Signal</keyword>
<dbReference type="GO" id="GO:0042302">
    <property type="term" value="F:structural constituent of cuticle"/>
    <property type="evidence" value="ECO:0007669"/>
    <property type="project" value="UniProtKB-UniRule"/>
</dbReference>
<evidence type="ECO:0008006" key="5">
    <source>
        <dbReference type="Google" id="ProtNLM"/>
    </source>
</evidence>
<dbReference type="AlphaFoldDB" id="A0A0L0BPW7"/>
<evidence type="ECO:0000256" key="2">
    <source>
        <dbReference type="SAM" id="SignalP"/>
    </source>
</evidence>
<comment type="caution">
    <text evidence="3">The sequence shown here is derived from an EMBL/GenBank/DDBJ whole genome shotgun (WGS) entry which is preliminary data.</text>
</comment>
<evidence type="ECO:0000313" key="3">
    <source>
        <dbReference type="EMBL" id="KNC22102.1"/>
    </source>
</evidence>
<gene>
    <name evidence="3" type="ORF">FF38_13542</name>
</gene>
<organism evidence="3 4">
    <name type="scientific">Lucilia cuprina</name>
    <name type="common">Green bottle fly</name>
    <name type="synonym">Australian sheep blowfly</name>
    <dbReference type="NCBI Taxonomy" id="7375"/>
    <lineage>
        <taxon>Eukaryota</taxon>
        <taxon>Metazoa</taxon>
        <taxon>Ecdysozoa</taxon>
        <taxon>Arthropoda</taxon>
        <taxon>Hexapoda</taxon>
        <taxon>Insecta</taxon>
        <taxon>Pterygota</taxon>
        <taxon>Neoptera</taxon>
        <taxon>Endopterygota</taxon>
        <taxon>Diptera</taxon>
        <taxon>Brachycera</taxon>
        <taxon>Muscomorpha</taxon>
        <taxon>Oestroidea</taxon>
        <taxon>Calliphoridae</taxon>
        <taxon>Luciliinae</taxon>
        <taxon>Lucilia</taxon>
    </lineage>
</organism>